<dbReference type="OrthoDB" id="4748970at2759"/>
<keyword evidence="2 4" id="KW-0863">Zinc-finger</keyword>
<evidence type="ECO:0000256" key="5">
    <source>
        <dbReference type="SAM" id="MobiDB-lite"/>
    </source>
</evidence>
<feature type="compositionally biased region" description="Basic and acidic residues" evidence="5">
    <location>
        <begin position="205"/>
        <end position="220"/>
    </location>
</feature>
<evidence type="ECO:0000259" key="6">
    <source>
        <dbReference type="PROSITE" id="PS50157"/>
    </source>
</evidence>
<dbReference type="PROSITE" id="PS50157">
    <property type="entry name" value="ZINC_FINGER_C2H2_2"/>
    <property type="match status" value="3"/>
</dbReference>
<evidence type="ECO:0000256" key="3">
    <source>
        <dbReference type="ARBA" id="ARBA00022833"/>
    </source>
</evidence>
<feature type="domain" description="C2H2-type" evidence="6">
    <location>
        <begin position="281"/>
        <end position="310"/>
    </location>
</feature>
<keyword evidence="3" id="KW-0862">Zinc</keyword>
<dbReference type="GO" id="GO:0000981">
    <property type="term" value="F:DNA-binding transcription factor activity, RNA polymerase II-specific"/>
    <property type="evidence" value="ECO:0007669"/>
    <property type="project" value="TreeGrafter"/>
</dbReference>
<evidence type="ECO:0000256" key="1">
    <source>
        <dbReference type="ARBA" id="ARBA00022723"/>
    </source>
</evidence>
<organism evidence="7 8">
    <name type="scientific">Caenorhabditis nigoni</name>
    <dbReference type="NCBI Taxonomy" id="1611254"/>
    <lineage>
        <taxon>Eukaryota</taxon>
        <taxon>Metazoa</taxon>
        <taxon>Ecdysozoa</taxon>
        <taxon>Nematoda</taxon>
        <taxon>Chromadorea</taxon>
        <taxon>Rhabditida</taxon>
        <taxon>Rhabditina</taxon>
        <taxon>Rhabditomorpha</taxon>
        <taxon>Rhabditoidea</taxon>
        <taxon>Rhabditidae</taxon>
        <taxon>Peloderinae</taxon>
        <taxon>Caenorhabditis</taxon>
    </lineage>
</organism>
<dbReference type="PANTHER" id="PTHR23235:SF166">
    <property type="entry name" value="DENDRITIC ARBOR REDUCTION PROTEIN 1"/>
    <property type="match status" value="1"/>
</dbReference>
<dbReference type="Pfam" id="PF00096">
    <property type="entry name" value="zf-C2H2"/>
    <property type="match status" value="2"/>
</dbReference>
<proteinExistence type="predicted"/>
<feature type="compositionally biased region" description="Low complexity" evidence="5">
    <location>
        <begin position="221"/>
        <end position="238"/>
    </location>
</feature>
<evidence type="ECO:0000313" key="8">
    <source>
        <dbReference type="Proteomes" id="UP000230233"/>
    </source>
</evidence>
<dbReference type="EMBL" id="PDUG01000002">
    <property type="protein sequence ID" value="PIC44929.1"/>
    <property type="molecule type" value="Genomic_DNA"/>
</dbReference>
<name>A0A2G5UZK0_9PELO</name>
<feature type="compositionally biased region" description="Pro residues" evidence="5">
    <location>
        <begin position="92"/>
        <end position="123"/>
    </location>
</feature>
<dbReference type="SUPFAM" id="SSF57667">
    <property type="entry name" value="beta-beta-alpha zinc fingers"/>
    <property type="match status" value="2"/>
</dbReference>
<evidence type="ECO:0000256" key="4">
    <source>
        <dbReference type="PROSITE-ProRule" id="PRU00042"/>
    </source>
</evidence>
<dbReference type="PROSITE" id="PS00028">
    <property type="entry name" value="ZINC_FINGER_C2H2_1"/>
    <property type="match status" value="3"/>
</dbReference>
<dbReference type="Proteomes" id="UP000230233">
    <property type="component" value="Chromosome II"/>
</dbReference>
<dbReference type="AlphaFoldDB" id="A0A2G5UZK0"/>
<accession>A0A2G5UZK0</accession>
<feature type="domain" description="C2H2-type" evidence="6">
    <location>
        <begin position="251"/>
        <end position="280"/>
    </location>
</feature>
<evidence type="ECO:0000256" key="2">
    <source>
        <dbReference type="ARBA" id="ARBA00022771"/>
    </source>
</evidence>
<dbReference type="GO" id="GO:0008270">
    <property type="term" value="F:zinc ion binding"/>
    <property type="evidence" value="ECO:0007669"/>
    <property type="project" value="UniProtKB-KW"/>
</dbReference>
<dbReference type="PANTHER" id="PTHR23235">
    <property type="entry name" value="KRUEPPEL-LIKE TRANSCRIPTION FACTOR"/>
    <property type="match status" value="1"/>
</dbReference>
<comment type="caution">
    <text evidence="7">The sequence shown here is derived from an EMBL/GenBank/DDBJ whole genome shotgun (WGS) entry which is preliminary data.</text>
</comment>
<feature type="domain" description="C2H2-type" evidence="6">
    <location>
        <begin position="311"/>
        <end position="338"/>
    </location>
</feature>
<reference evidence="8" key="1">
    <citation type="submission" date="2017-10" db="EMBL/GenBank/DDBJ databases">
        <title>Rapid genome shrinkage in a self-fertile nematode reveals novel sperm competition proteins.</title>
        <authorList>
            <person name="Yin D."/>
            <person name="Schwarz E.M."/>
            <person name="Thomas C.G."/>
            <person name="Felde R.L."/>
            <person name="Korf I.F."/>
            <person name="Cutter A.D."/>
            <person name="Schartner C.M."/>
            <person name="Ralston E.J."/>
            <person name="Meyer B.J."/>
            <person name="Haag E.S."/>
        </authorList>
    </citation>
    <scope>NUCLEOTIDE SEQUENCE [LARGE SCALE GENOMIC DNA]</scope>
    <source>
        <strain evidence="8">JU1422</strain>
    </source>
</reference>
<keyword evidence="8" id="KW-1185">Reference proteome</keyword>
<keyword evidence="1" id="KW-0479">Metal-binding</keyword>
<dbReference type="SMART" id="SM00355">
    <property type="entry name" value="ZnF_C2H2"/>
    <property type="match status" value="3"/>
</dbReference>
<dbReference type="STRING" id="1611254.A0A2G5UZK0"/>
<feature type="region of interest" description="Disordered" evidence="5">
    <location>
        <begin position="92"/>
        <end position="129"/>
    </location>
</feature>
<dbReference type="Gene3D" id="3.30.160.60">
    <property type="entry name" value="Classic Zinc Finger"/>
    <property type="match status" value="3"/>
</dbReference>
<feature type="region of interest" description="Disordered" evidence="5">
    <location>
        <begin position="200"/>
        <end position="245"/>
    </location>
</feature>
<sequence length="344" mass="38850">MIENWGKINKKAFYGIPERNYDIIAFFQAWADVIDLIKRDTSSQTAPAIEVQDRRWAISPLVTPNLGTPGIPNHRPARFNVPAREIPSMQLPPAPHFVPPFSPQPPPPPPPVQQVPSYSPPHHPNSYQYQDIYYQPPMTSCYDVPTTSYENPPYYAEVPTMVAQTEMTYIQMSPPKARQSVTPPSSPEATLGSLASQLPAIRTDNPIHRLPHYDPRDDSTRSTSPDSPSSGDQSPSRPARVPKLGNKSVVHACTYPGCLKRYSKSSHLKAHERTHSGEKPFVCKWPNCSWKFARSDELTRHMRKHTGDKPFRCSICDRTFARSDHLSLHMKRHSPPHTLIAQKV</sequence>
<dbReference type="GO" id="GO:0000978">
    <property type="term" value="F:RNA polymerase II cis-regulatory region sequence-specific DNA binding"/>
    <property type="evidence" value="ECO:0007669"/>
    <property type="project" value="TreeGrafter"/>
</dbReference>
<dbReference type="InterPro" id="IPR013087">
    <property type="entry name" value="Znf_C2H2_type"/>
</dbReference>
<gene>
    <name evidence="7" type="primary">Cni-klf-3</name>
    <name evidence="7" type="synonym">Cnig_chr_II.g5130</name>
    <name evidence="7" type="ORF">B9Z55_005130</name>
</gene>
<evidence type="ECO:0000313" key="7">
    <source>
        <dbReference type="EMBL" id="PIC44929.1"/>
    </source>
</evidence>
<dbReference type="InterPro" id="IPR036236">
    <property type="entry name" value="Znf_C2H2_sf"/>
</dbReference>
<dbReference type="FunFam" id="3.30.160.60:FF:000007">
    <property type="entry name" value="Basic krueppel-like factor 3"/>
    <property type="match status" value="1"/>
</dbReference>
<protein>
    <recommendedName>
        <fullName evidence="6">C2H2-type domain-containing protein</fullName>
    </recommendedName>
</protein>